<dbReference type="Gene3D" id="1.50.10.10">
    <property type="match status" value="1"/>
</dbReference>
<evidence type="ECO:0000256" key="1">
    <source>
        <dbReference type="ARBA" id="ARBA00001913"/>
    </source>
</evidence>
<dbReference type="EC" id="3.2.1.-" evidence="14"/>
<comment type="cofactor">
    <cofactor evidence="1 12">
        <name>Ca(2+)</name>
        <dbReference type="ChEBI" id="CHEBI:29108"/>
    </cofactor>
</comment>
<evidence type="ECO:0000256" key="3">
    <source>
        <dbReference type="ARBA" id="ARBA00007658"/>
    </source>
</evidence>
<dbReference type="PANTHER" id="PTHR11742:SF101">
    <property type="entry name" value="MANNOSYL-OLIGOSACCHARIDE ALPHA-1,2-MANNOSIDASE 1B"/>
    <property type="match status" value="1"/>
</dbReference>
<evidence type="ECO:0000313" key="17">
    <source>
        <dbReference type="Proteomes" id="UP000559256"/>
    </source>
</evidence>
<evidence type="ECO:0000256" key="6">
    <source>
        <dbReference type="ARBA" id="ARBA00023157"/>
    </source>
</evidence>
<protein>
    <recommendedName>
        <fullName evidence="14">alpha-1,2-Mannosidase</fullName>
        <ecNumber evidence="14">3.2.1.-</ecNumber>
    </recommendedName>
</protein>
<feature type="active site" description="Proton donor" evidence="11">
    <location>
        <position position="126"/>
    </location>
</feature>
<evidence type="ECO:0000313" key="16">
    <source>
        <dbReference type="EMBL" id="KAF5371613.1"/>
    </source>
</evidence>
<keyword evidence="12" id="KW-0106">Calcium</keyword>
<feature type="signal peptide" evidence="15">
    <location>
        <begin position="1"/>
        <end position="25"/>
    </location>
</feature>
<name>A0A8H5GUT1_9AGAR</name>
<feature type="chain" id="PRO_5034152821" description="alpha-1,2-Mannosidase" evidence="15">
    <location>
        <begin position="26"/>
        <end position="552"/>
    </location>
</feature>
<dbReference type="GO" id="GO:0004571">
    <property type="term" value="F:mannosyl-oligosaccharide 1,2-alpha-mannosidase activity"/>
    <property type="evidence" value="ECO:0007669"/>
    <property type="project" value="UniProtKB-EC"/>
</dbReference>
<dbReference type="Proteomes" id="UP000559256">
    <property type="component" value="Unassembled WGS sequence"/>
</dbReference>
<keyword evidence="7" id="KW-0325">Glycoprotein</keyword>
<evidence type="ECO:0000256" key="7">
    <source>
        <dbReference type="ARBA" id="ARBA00023180"/>
    </source>
</evidence>
<evidence type="ECO:0000256" key="9">
    <source>
        <dbReference type="ARBA" id="ARBA00047669"/>
    </source>
</evidence>
<comment type="catalytic activity">
    <reaction evidence="9">
        <text>N(4)-(alpha-D-Man-(1-&gt;2)-alpha-D-Man-(1-&gt;2)-alpha-D-Man-(1-&gt;3)-[alpha-D-Man-(1-&gt;3)-[alpha-D-Man-(1-&gt;2)-alpha-D-Man-(1-&gt;6)]-alpha-D-Man-(1-&gt;6)]-beta-D-Man-(1-&gt;4)-beta-D-GlcNAc-(1-&gt;4)-beta-D-GlcNAc)-L-asparaginyl-[protein] (N-glucan mannose isomer 8A1,2,3B1,3) + 3 H2O = N(4)-(alpha-D-Man-(1-&gt;3)-[alpha-D-Man-(1-&gt;3)-[alpha-D-Man-(1-&gt;6)]-alpha-D-Man-(1-&gt;6)]-beta-D-Man-(1-&gt;4)-beta-D-GlcNAc-(1-&gt;4)-beta-D-GlcNAc)-L-asparaginyl-[protein] (N-glucan mannose isomer 5A1,2) + 3 beta-D-mannose</text>
        <dbReference type="Rhea" id="RHEA:56028"/>
        <dbReference type="Rhea" id="RHEA-COMP:14358"/>
        <dbReference type="Rhea" id="RHEA-COMP:14367"/>
        <dbReference type="ChEBI" id="CHEBI:15377"/>
        <dbReference type="ChEBI" id="CHEBI:28563"/>
        <dbReference type="ChEBI" id="CHEBI:59087"/>
        <dbReference type="ChEBI" id="CHEBI:60628"/>
        <dbReference type="EC" id="3.2.1.113"/>
    </reaction>
</comment>
<comment type="catalytic activity">
    <reaction evidence="10">
        <text>N(4)-(alpha-D-Man-(1-&gt;2)-alpha-D-Man-(1-&gt;2)-alpha-D-Man-(1-&gt;3)-[alpha-D-Man-(1-&gt;2)-alpha-D-Man-(1-&gt;3)-[alpha-D-Man-(1-&gt;2)-alpha-D-Man-(1-&gt;6)]-alpha-D-Man-(1-&gt;6)]-beta-D-Man-(1-&gt;4)-beta-D-GlcNAc-(1-&gt;4)-beta-D-GlcNAc)-L-asparaginyl-[protein] (N-glucan mannose isomer 9A1,2,3B1,2,3) + 4 H2O = N(4)-(alpha-D-Man-(1-&gt;3)-[alpha-D-Man-(1-&gt;3)-[alpha-D-Man-(1-&gt;6)]-alpha-D-Man-(1-&gt;6)]-beta-D-Man-(1-&gt;4)-beta-D-GlcNAc-(1-&gt;4)-beta-D-GlcNAc)-L-asparaginyl-[protein] (N-glucan mannose isomer 5A1,2) + 4 beta-D-mannose</text>
        <dbReference type="Rhea" id="RHEA:56008"/>
        <dbReference type="Rhea" id="RHEA-COMP:14356"/>
        <dbReference type="Rhea" id="RHEA-COMP:14367"/>
        <dbReference type="ChEBI" id="CHEBI:15377"/>
        <dbReference type="ChEBI" id="CHEBI:28563"/>
        <dbReference type="ChEBI" id="CHEBI:59087"/>
        <dbReference type="ChEBI" id="CHEBI:139493"/>
        <dbReference type="EC" id="3.2.1.113"/>
    </reaction>
</comment>
<dbReference type="SUPFAM" id="SSF48225">
    <property type="entry name" value="Seven-hairpin glycosidases"/>
    <property type="match status" value="1"/>
</dbReference>
<keyword evidence="4 15" id="KW-0732">Signal</keyword>
<keyword evidence="17" id="KW-1185">Reference proteome</keyword>
<proteinExistence type="inferred from homology"/>
<dbReference type="PANTHER" id="PTHR11742">
    <property type="entry name" value="MANNOSYL-OLIGOSACCHARIDE ALPHA-1,2-MANNOSIDASE-RELATED"/>
    <property type="match status" value="1"/>
</dbReference>
<feature type="active site" evidence="11">
    <location>
        <position position="407"/>
    </location>
</feature>
<evidence type="ECO:0000256" key="11">
    <source>
        <dbReference type="PIRSR" id="PIRSR601382-1"/>
    </source>
</evidence>
<keyword evidence="6 13" id="KW-1015">Disulfide bond</keyword>
<feature type="binding site" evidence="12">
    <location>
        <position position="495"/>
    </location>
    <ligand>
        <name>Ca(2+)</name>
        <dbReference type="ChEBI" id="CHEBI:29108"/>
    </ligand>
</feature>
<organism evidence="16 17">
    <name type="scientific">Tetrapyrgos nigripes</name>
    <dbReference type="NCBI Taxonomy" id="182062"/>
    <lineage>
        <taxon>Eukaryota</taxon>
        <taxon>Fungi</taxon>
        <taxon>Dikarya</taxon>
        <taxon>Basidiomycota</taxon>
        <taxon>Agaricomycotina</taxon>
        <taxon>Agaricomycetes</taxon>
        <taxon>Agaricomycetidae</taxon>
        <taxon>Agaricales</taxon>
        <taxon>Marasmiineae</taxon>
        <taxon>Marasmiaceae</taxon>
        <taxon>Tetrapyrgos</taxon>
    </lineage>
</organism>
<accession>A0A8H5GUT1</accession>
<comment type="caution">
    <text evidence="16">The sequence shown here is derived from an EMBL/GenBank/DDBJ whole genome shotgun (WGS) entry which is preliminary data.</text>
</comment>
<evidence type="ECO:0000256" key="15">
    <source>
        <dbReference type="SAM" id="SignalP"/>
    </source>
</evidence>
<reference evidence="16 17" key="1">
    <citation type="journal article" date="2020" name="ISME J.">
        <title>Uncovering the hidden diversity of litter-decomposition mechanisms in mushroom-forming fungi.</title>
        <authorList>
            <person name="Floudas D."/>
            <person name="Bentzer J."/>
            <person name="Ahren D."/>
            <person name="Johansson T."/>
            <person name="Persson P."/>
            <person name="Tunlid A."/>
        </authorList>
    </citation>
    <scope>NUCLEOTIDE SEQUENCE [LARGE SCALE GENOMIC DNA]</scope>
    <source>
        <strain evidence="16 17">CBS 291.85</strain>
    </source>
</reference>
<dbReference type="GO" id="GO:0036503">
    <property type="term" value="P:ERAD pathway"/>
    <property type="evidence" value="ECO:0007669"/>
    <property type="project" value="UniProtKB-ARBA"/>
</dbReference>
<evidence type="ECO:0000256" key="14">
    <source>
        <dbReference type="RuleBase" id="RU361193"/>
    </source>
</evidence>
<dbReference type="InterPro" id="IPR050749">
    <property type="entry name" value="Glycosyl_Hydrolase_47"/>
</dbReference>
<evidence type="ECO:0000256" key="2">
    <source>
        <dbReference type="ARBA" id="ARBA00004922"/>
    </source>
</evidence>
<dbReference type="InterPro" id="IPR012341">
    <property type="entry name" value="6hp_glycosidase-like_sf"/>
</dbReference>
<keyword evidence="5 14" id="KW-0378">Hydrolase</keyword>
<dbReference type="GO" id="GO:0005509">
    <property type="term" value="F:calcium ion binding"/>
    <property type="evidence" value="ECO:0007669"/>
    <property type="project" value="InterPro"/>
</dbReference>
<evidence type="ECO:0000256" key="4">
    <source>
        <dbReference type="ARBA" id="ARBA00022729"/>
    </source>
</evidence>
<dbReference type="GO" id="GO:0005783">
    <property type="term" value="C:endoplasmic reticulum"/>
    <property type="evidence" value="ECO:0007669"/>
    <property type="project" value="TreeGrafter"/>
</dbReference>
<evidence type="ECO:0000256" key="13">
    <source>
        <dbReference type="PIRSR" id="PIRSR601382-3"/>
    </source>
</evidence>
<feature type="disulfide bond" evidence="13">
    <location>
        <begin position="322"/>
        <end position="351"/>
    </location>
</feature>
<gene>
    <name evidence="16" type="ORF">D9758_003492</name>
</gene>
<dbReference type="GO" id="GO:0016020">
    <property type="term" value="C:membrane"/>
    <property type="evidence" value="ECO:0007669"/>
    <property type="project" value="InterPro"/>
</dbReference>
<evidence type="ECO:0000256" key="12">
    <source>
        <dbReference type="PIRSR" id="PIRSR601382-2"/>
    </source>
</evidence>
<evidence type="ECO:0000256" key="5">
    <source>
        <dbReference type="ARBA" id="ARBA00022801"/>
    </source>
</evidence>
<dbReference type="Pfam" id="PF01532">
    <property type="entry name" value="Glyco_hydro_47"/>
    <property type="match status" value="1"/>
</dbReference>
<evidence type="ECO:0000256" key="10">
    <source>
        <dbReference type="ARBA" id="ARBA00048605"/>
    </source>
</evidence>
<dbReference type="FunFam" id="1.50.10.10:FF:000047">
    <property type="entry name" value="Mannosyl-oligosaccharide alpha-1,2-mannosidase"/>
    <property type="match status" value="1"/>
</dbReference>
<keyword evidence="12" id="KW-0479">Metal-binding</keyword>
<evidence type="ECO:0000256" key="8">
    <source>
        <dbReference type="ARBA" id="ARBA00023295"/>
    </source>
</evidence>
<dbReference type="InterPro" id="IPR001382">
    <property type="entry name" value="Glyco_hydro_47"/>
</dbReference>
<comment type="pathway">
    <text evidence="2">Protein modification; protein glycosylation.</text>
</comment>
<dbReference type="OrthoDB" id="8118055at2759"/>
<sequence>MVRLYVATALRCFGVLSILYPLVLAGPVQKAGLRVPDSAFQHRDDVKNIFIESYQAYRKFAFGHDDLEPVSKSFSDGRNGWGASIVDGMPTMQIMGLDDFFNEAVQFVGKIDFSESQTPDTVSLFETTIRYLGGLVSSYELSGKQHQILIDKAKQLTDKMAFAWETPNQTIPWRFVDFDTNSPNLGTSNIAEAGTLDLEWNRLSLHTGNDTYRRLAEGSVRTIAGLTDPLPGLAAQGIDPATNAFVGNYITWGGGSDSYFEYLIKYARLTNTDDNLFADEWHTAVDSSIKHLQSRSTVQNHLYLADRDDNGDIVHVSSHLACFHGGNWIFGGKLLNNDTIVNIGLELVEACWNTYASTATGIGPEAFEWLAQDSFQPGDTRPNRQQTAFYLQHGFFITASDYILRPEVLESNFYAWRATGDTKYLDRAASAVESFKKFLQVQSSGGYSGINDVNNVTVSRIDDTESFWFAEVLKYLYLTFDDPDHISLDKYVFNTEAQPFEAPPAKPVYGSGHPYPAQGSYVMKPSGAPLPKISPIPGVSISFGTNDNSNSN</sequence>
<comment type="similarity">
    <text evidence="3 14">Belongs to the glycosyl hydrolase 47 family.</text>
</comment>
<dbReference type="InterPro" id="IPR036026">
    <property type="entry name" value="Seven-hairpin_glycosidases"/>
</dbReference>
<feature type="active site" evidence="11">
    <location>
        <position position="257"/>
    </location>
</feature>
<dbReference type="PRINTS" id="PR00747">
    <property type="entry name" value="GLYHDRLASE47"/>
</dbReference>
<dbReference type="GO" id="GO:0005975">
    <property type="term" value="P:carbohydrate metabolic process"/>
    <property type="evidence" value="ECO:0007669"/>
    <property type="project" value="InterPro"/>
</dbReference>
<dbReference type="AlphaFoldDB" id="A0A8H5GUT1"/>
<feature type="active site" description="Proton donor" evidence="11">
    <location>
        <position position="365"/>
    </location>
</feature>
<keyword evidence="8 14" id="KW-0326">Glycosidase</keyword>
<dbReference type="EMBL" id="JAACJM010000007">
    <property type="protein sequence ID" value="KAF5371613.1"/>
    <property type="molecule type" value="Genomic_DNA"/>
</dbReference>